<keyword evidence="1" id="KW-0540">Nuclease</keyword>
<keyword evidence="3" id="KW-0378">Hydrolase</keyword>
<accession>A0AB39UTG3</accession>
<dbReference type="SMART" id="SM00318">
    <property type="entry name" value="SNc"/>
    <property type="match status" value="1"/>
</dbReference>
<proteinExistence type="predicted"/>
<feature type="chain" id="PRO_5044205666" evidence="5">
    <location>
        <begin position="32"/>
        <end position="197"/>
    </location>
</feature>
<reference evidence="7" key="1">
    <citation type="submission" date="2024-05" db="EMBL/GenBank/DDBJ databases">
        <title>Genome sequencing of novel strain.</title>
        <authorList>
            <person name="Ganbat D."/>
            <person name="Ganbat S."/>
            <person name="Lee S.-J."/>
        </authorList>
    </citation>
    <scope>NUCLEOTIDE SEQUENCE</scope>
    <source>
        <strain evidence="7">SMD15-11</strain>
    </source>
</reference>
<evidence type="ECO:0000256" key="4">
    <source>
        <dbReference type="SAM" id="MobiDB-lite"/>
    </source>
</evidence>
<feature type="region of interest" description="Disordered" evidence="4">
    <location>
        <begin position="167"/>
        <end position="197"/>
    </location>
</feature>
<feature type="compositionally biased region" description="Basic and acidic residues" evidence="4">
    <location>
        <begin position="179"/>
        <end position="191"/>
    </location>
</feature>
<evidence type="ECO:0000256" key="2">
    <source>
        <dbReference type="ARBA" id="ARBA00022759"/>
    </source>
</evidence>
<dbReference type="AlphaFoldDB" id="A0AB39UTG3"/>
<evidence type="ECO:0000259" key="6">
    <source>
        <dbReference type="PROSITE" id="PS50830"/>
    </source>
</evidence>
<keyword evidence="5" id="KW-0732">Signal</keyword>
<evidence type="ECO:0000313" key="7">
    <source>
        <dbReference type="EMBL" id="XDT71256.1"/>
    </source>
</evidence>
<dbReference type="PANTHER" id="PTHR12302:SF3">
    <property type="entry name" value="SERINE_THREONINE-PROTEIN KINASE 31"/>
    <property type="match status" value="1"/>
</dbReference>
<dbReference type="PANTHER" id="PTHR12302">
    <property type="entry name" value="EBNA2 BINDING PROTEIN P100"/>
    <property type="match status" value="1"/>
</dbReference>
<dbReference type="PROSITE" id="PS50830">
    <property type="entry name" value="TNASE_3"/>
    <property type="match status" value="1"/>
</dbReference>
<dbReference type="InterPro" id="IPR016071">
    <property type="entry name" value="Staphylococal_nuclease_OB-fold"/>
</dbReference>
<gene>
    <name evidence="7" type="ORF">AAIA72_10610</name>
</gene>
<dbReference type="Pfam" id="PF00565">
    <property type="entry name" value="SNase"/>
    <property type="match status" value="1"/>
</dbReference>
<dbReference type="KEGG" id="tcd:AAIA72_10610"/>
<sequence>MRLPTTYARHRKTGKAVLILLLLTGVPYAWACTFTAKVVGVSDGDTVKVVAERHCHDGRTPCKRGKVQYRIRLSQIDAPEKGQPWGQKARQALADRVFGKFVQVEQVDVDRYGRLVADLYVGGDWVNADMVRNGHAWVYRKYLLDESLPELEAAARKAGLGLWSLPESQRQAPWAWRKAQRDARKAGKGDGDEAAAE</sequence>
<dbReference type="Gene3D" id="2.40.50.90">
    <property type="match status" value="1"/>
</dbReference>
<dbReference type="SUPFAM" id="SSF50199">
    <property type="entry name" value="Staphylococcal nuclease"/>
    <property type="match status" value="1"/>
</dbReference>
<name>A0AB39UTG3_9GAMM</name>
<keyword evidence="2" id="KW-0255">Endonuclease</keyword>
<dbReference type="GO" id="GO:0016787">
    <property type="term" value="F:hydrolase activity"/>
    <property type="evidence" value="ECO:0007669"/>
    <property type="project" value="UniProtKB-KW"/>
</dbReference>
<feature type="signal peptide" evidence="5">
    <location>
        <begin position="1"/>
        <end position="31"/>
    </location>
</feature>
<evidence type="ECO:0000256" key="1">
    <source>
        <dbReference type="ARBA" id="ARBA00022722"/>
    </source>
</evidence>
<feature type="domain" description="TNase-like" evidence="6">
    <location>
        <begin position="32"/>
        <end position="165"/>
    </location>
</feature>
<dbReference type="GO" id="GO:0004519">
    <property type="term" value="F:endonuclease activity"/>
    <property type="evidence" value="ECO:0007669"/>
    <property type="project" value="UniProtKB-KW"/>
</dbReference>
<evidence type="ECO:0000256" key="3">
    <source>
        <dbReference type="ARBA" id="ARBA00022801"/>
    </source>
</evidence>
<protein>
    <submittedName>
        <fullName evidence="7">Thermonuclease family protein</fullName>
    </submittedName>
</protein>
<dbReference type="InterPro" id="IPR035437">
    <property type="entry name" value="SNase_OB-fold_sf"/>
</dbReference>
<evidence type="ECO:0000256" key="5">
    <source>
        <dbReference type="SAM" id="SignalP"/>
    </source>
</evidence>
<dbReference type="RefSeq" id="WP_369600294.1">
    <property type="nucleotide sequence ID" value="NZ_CP154858.1"/>
</dbReference>
<dbReference type="EMBL" id="CP154858">
    <property type="protein sequence ID" value="XDT71256.1"/>
    <property type="molecule type" value="Genomic_DNA"/>
</dbReference>
<organism evidence="7">
    <name type="scientific">Thermohahella caldifontis</name>
    <dbReference type="NCBI Taxonomy" id="3142973"/>
    <lineage>
        <taxon>Bacteria</taxon>
        <taxon>Pseudomonadati</taxon>
        <taxon>Pseudomonadota</taxon>
        <taxon>Gammaproteobacteria</taxon>
        <taxon>Oceanospirillales</taxon>
        <taxon>Hahellaceae</taxon>
        <taxon>Thermohahella</taxon>
    </lineage>
</organism>